<proteinExistence type="predicted"/>
<evidence type="ECO:0000256" key="3">
    <source>
        <dbReference type="ARBA" id="ARBA00022989"/>
    </source>
</evidence>
<evidence type="ECO:0000259" key="6">
    <source>
        <dbReference type="PROSITE" id="PS51503"/>
    </source>
</evidence>
<evidence type="ECO:0000313" key="7">
    <source>
        <dbReference type="EMBL" id="ODQ67664.1"/>
    </source>
</evidence>
<dbReference type="GO" id="GO:0033617">
    <property type="term" value="P:mitochondrial respiratory chain complex IV assembly"/>
    <property type="evidence" value="ECO:0007669"/>
    <property type="project" value="TreeGrafter"/>
</dbReference>
<keyword evidence="2 5" id="KW-0812">Transmembrane</keyword>
<dbReference type="Pfam" id="PF04588">
    <property type="entry name" value="HIG_1_N"/>
    <property type="match status" value="1"/>
</dbReference>
<reference evidence="7 8" key="1">
    <citation type="journal article" date="2016" name="Proc. Natl. Acad. Sci. U.S.A.">
        <title>Comparative genomics of biotechnologically important yeasts.</title>
        <authorList>
            <person name="Riley R."/>
            <person name="Haridas S."/>
            <person name="Wolfe K.H."/>
            <person name="Lopes M.R."/>
            <person name="Hittinger C.T."/>
            <person name="Goeker M."/>
            <person name="Salamov A.A."/>
            <person name="Wisecaver J.H."/>
            <person name="Long T.M."/>
            <person name="Calvey C.H."/>
            <person name="Aerts A.L."/>
            <person name="Barry K.W."/>
            <person name="Choi C."/>
            <person name="Clum A."/>
            <person name="Coughlan A.Y."/>
            <person name="Deshpande S."/>
            <person name="Douglass A.P."/>
            <person name="Hanson S.J."/>
            <person name="Klenk H.-P."/>
            <person name="LaButti K.M."/>
            <person name="Lapidus A."/>
            <person name="Lindquist E.A."/>
            <person name="Lipzen A.M."/>
            <person name="Meier-Kolthoff J.P."/>
            <person name="Ohm R.A."/>
            <person name="Otillar R.P."/>
            <person name="Pangilinan J.L."/>
            <person name="Peng Y."/>
            <person name="Rokas A."/>
            <person name="Rosa C.A."/>
            <person name="Scheuner C."/>
            <person name="Sibirny A.A."/>
            <person name="Slot J.C."/>
            <person name="Stielow J.B."/>
            <person name="Sun H."/>
            <person name="Kurtzman C.P."/>
            <person name="Blackwell M."/>
            <person name="Grigoriev I.V."/>
            <person name="Jeffries T.W."/>
        </authorList>
    </citation>
    <scope>NUCLEOTIDE SEQUENCE [LARGE SCALE GENOMIC DNA]</scope>
    <source>
        <strain evidence="7 8">DSM 6958</strain>
    </source>
</reference>
<sequence length="209" mass="23031">MKLASNEEVNEYGNALTIGAIKGLAIGSVISAGLMYGLKKKFPTGFKELTYTARTFFALAPALAVSATLAEHASLKFDRERYASGDARPEAVARQKQIDSLGFSDKLMYYGSQHKYKIIVSAWAASLGASWWYVNRDKIMTPSQKIVQARMYAQAVTVAILLGAMAVNMADTSVPLPESDEQQLKDSWVKILEEEEQRLSALENQKQAN</sequence>
<dbReference type="STRING" id="857566.A0A1E3PQY7"/>
<organism evidence="7 8">
    <name type="scientific">Nadsonia fulvescens var. elongata DSM 6958</name>
    <dbReference type="NCBI Taxonomy" id="857566"/>
    <lineage>
        <taxon>Eukaryota</taxon>
        <taxon>Fungi</taxon>
        <taxon>Dikarya</taxon>
        <taxon>Ascomycota</taxon>
        <taxon>Saccharomycotina</taxon>
        <taxon>Dipodascomycetes</taxon>
        <taxon>Dipodascales</taxon>
        <taxon>Dipodascales incertae sedis</taxon>
        <taxon>Nadsonia</taxon>
    </lineage>
</organism>
<evidence type="ECO:0000313" key="8">
    <source>
        <dbReference type="Proteomes" id="UP000095009"/>
    </source>
</evidence>
<feature type="transmembrane region" description="Helical" evidence="5">
    <location>
        <begin position="12"/>
        <end position="37"/>
    </location>
</feature>
<dbReference type="OrthoDB" id="1915122at2759"/>
<accession>A0A1E3PQY7</accession>
<protein>
    <recommendedName>
        <fullName evidence="6">HIG1 domain-containing protein</fullName>
    </recommendedName>
</protein>
<evidence type="ECO:0000256" key="2">
    <source>
        <dbReference type="ARBA" id="ARBA00022692"/>
    </source>
</evidence>
<dbReference type="EMBL" id="KV454407">
    <property type="protein sequence ID" value="ODQ67664.1"/>
    <property type="molecule type" value="Genomic_DNA"/>
</dbReference>
<gene>
    <name evidence="7" type="ORF">NADFUDRAFT_82077</name>
</gene>
<dbReference type="PROSITE" id="PS51503">
    <property type="entry name" value="HIG1"/>
    <property type="match status" value="1"/>
</dbReference>
<feature type="transmembrane region" description="Helical" evidence="5">
    <location>
        <begin position="49"/>
        <end position="70"/>
    </location>
</feature>
<dbReference type="AlphaFoldDB" id="A0A1E3PQY7"/>
<feature type="domain" description="HIG1" evidence="6">
    <location>
        <begin position="88"/>
        <end position="179"/>
    </location>
</feature>
<evidence type="ECO:0000256" key="4">
    <source>
        <dbReference type="ARBA" id="ARBA00023136"/>
    </source>
</evidence>
<keyword evidence="8" id="KW-1185">Reference proteome</keyword>
<dbReference type="InterPro" id="IPR007667">
    <property type="entry name" value="Hypoxia_induced_domain"/>
</dbReference>
<dbReference type="PANTHER" id="PTHR28018:SF3">
    <property type="entry name" value="RESPIRATORY SUPERCOMPLEX FACTOR 2, MITOCHONDRIAL"/>
    <property type="match status" value="1"/>
</dbReference>
<comment type="subcellular location">
    <subcellularLocation>
        <location evidence="1">Mitochondrion</location>
    </subcellularLocation>
</comment>
<feature type="transmembrane region" description="Helical" evidence="5">
    <location>
        <begin position="116"/>
        <end position="134"/>
    </location>
</feature>
<evidence type="ECO:0000256" key="5">
    <source>
        <dbReference type="SAM" id="Phobius"/>
    </source>
</evidence>
<dbReference type="GO" id="GO:0005739">
    <property type="term" value="C:mitochondrion"/>
    <property type="evidence" value="ECO:0007669"/>
    <property type="project" value="UniProtKB-SubCell"/>
</dbReference>
<keyword evidence="3 5" id="KW-1133">Transmembrane helix</keyword>
<keyword evidence="4 5" id="KW-0472">Membrane</keyword>
<evidence type="ECO:0000256" key="1">
    <source>
        <dbReference type="ARBA" id="ARBA00004173"/>
    </source>
</evidence>
<dbReference type="InterPro" id="IPR040153">
    <property type="entry name" value="Rcf2"/>
</dbReference>
<name>A0A1E3PQY7_9ASCO</name>
<dbReference type="Proteomes" id="UP000095009">
    <property type="component" value="Unassembled WGS sequence"/>
</dbReference>
<dbReference type="PANTHER" id="PTHR28018">
    <property type="entry name" value="RESPIRATORY SUPERCOMPLEX FACTOR 2, MITOCHONDRIAL"/>
    <property type="match status" value="1"/>
</dbReference>